<dbReference type="InterPro" id="IPR001128">
    <property type="entry name" value="Cyt_P450"/>
</dbReference>
<evidence type="ECO:0000256" key="5">
    <source>
        <dbReference type="ARBA" id="ARBA00010617"/>
    </source>
</evidence>
<dbReference type="EMBL" id="CAVLEF010000225">
    <property type="protein sequence ID" value="CAK1553503.1"/>
    <property type="molecule type" value="Genomic_DNA"/>
</dbReference>
<evidence type="ECO:0000256" key="13">
    <source>
        <dbReference type="ARBA" id="ARBA00023136"/>
    </source>
</evidence>
<comment type="function">
    <text evidence="2">May be involved in the metabolism of insect hormones and in the breakdown of synthetic insecticides.</text>
</comment>
<keyword evidence="9" id="KW-0492">Microsome</keyword>
<dbReference type="PROSITE" id="PS00086">
    <property type="entry name" value="CYTOCHROME_P450"/>
    <property type="match status" value="1"/>
</dbReference>
<dbReference type="InterPro" id="IPR002401">
    <property type="entry name" value="Cyt_P450_E_grp-I"/>
</dbReference>
<keyword evidence="8" id="KW-0256">Endoplasmic reticulum</keyword>
<keyword evidence="17" id="KW-1185">Reference proteome</keyword>
<comment type="subcellular location">
    <subcellularLocation>
        <location evidence="4">Endoplasmic reticulum membrane</location>
        <topology evidence="4">Peripheral membrane protein</topology>
    </subcellularLocation>
    <subcellularLocation>
        <location evidence="3">Microsome membrane</location>
        <topology evidence="3">Peripheral membrane protein</topology>
    </subcellularLocation>
</comment>
<evidence type="ECO:0000256" key="9">
    <source>
        <dbReference type="ARBA" id="ARBA00022848"/>
    </source>
</evidence>
<dbReference type="InterPro" id="IPR036396">
    <property type="entry name" value="Cyt_P450_sf"/>
</dbReference>
<proteinExistence type="inferred from homology"/>
<evidence type="ECO:0000256" key="4">
    <source>
        <dbReference type="ARBA" id="ARBA00004406"/>
    </source>
</evidence>
<evidence type="ECO:0008006" key="18">
    <source>
        <dbReference type="Google" id="ProtNLM"/>
    </source>
</evidence>
<keyword evidence="6 14" id="KW-0349">Heme</keyword>
<name>A0AAV1JYL7_9NEOP</name>
<dbReference type="PRINTS" id="PR00463">
    <property type="entry name" value="EP450I"/>
</dbReference>
<evidence type="ECO:0000256" key="7">
    <source>
        <dbReference type="ARBA" id="ARBA00022723"/>
    </source>
</evidence>
<dbReference type="Pfam" id="PF00067">
    <property type="entry name" value="p450"/>
    <property type="match status" value="1"/>
</dbReference>
<protein>
    <recommendedName>
        <fullName evidence="18">Cytochrome P450</fullName>
    </recommendedName>
</protein>
<comment type="similarity">
    <text evidence="5 15">Belongs to the cytochrome P450 family.</text>
</comment>
<keyword evidence="13" id="KW-0472">Membrane</keyword>
<evidence type="ECO:0000256" key="8">
    <source>
        <dbReference type="ARBA" id="ARBA00022824"/>
    </source>
</evidence>
<comment type="caution">
    <text evidence="16">The sequence shown here is derived from an EMBL/GenBank/DDBJ whole genome shotgun (WGS) entry which is preliminary data.</text>
</comment>
<dbReference type="InterPro" id="IPR017972">
    <property type="entry name" value="Cyt_P450_CS"/>
</dbReference>
<dbReference type="GO" id="GO:0005789">
    <property type="term" value="C:endoplasmic reticulum membrane"/>
    <property type="evidence" value="ECO:0007669"/>
    <property type="project" value="UniProtKB-SubCell"/>
</dbReference>
<dbReference type="GO" id="GO:0004497">
    <property type="term" value="F:monooxygenase activity"/>
    <property type="evidence" value="ECO:0007669"/>
    <property type="project" value="UniProtKB-KW"/>
</dbReference>
<evidence type="ECO:0000256" key="6">
    <source>
        <dbReference type="ARBA" id="ARBA00022617"/>
    </source>
</evidence>
<dbReference type="Proteomes" id="UP001497472">
    <property type="component" value="Unassembled WGS sequence"/>
</dbReference>
<evidence type="ECO:0000256" key="12">
    <source>
        <dbReference type="ARBA" id="ARBA00023033"/>
    </source>
</evidence>
<dbReference type="SUPFAM" id="SSF48264">
    <property type="entry name" value="Cytochrome P450"/>
    <property type="match status" value="1"/>
</dbReference>
<dbReference type="PRINTS" id="PR00385">
    <property type="entry name" value="P450"/>
</dbReference>
<keyword evidence="11 14" id="KW-0408">Iron</keyword>
<feature type="binding site" description="axial binding residue" evidence="14">
    <location>
        <position position="449"/>
    </location>
    <ligand>
        <name>heme</name>
        <dbReference type="ChEBI" id="CHEBI:30413"/>
    </ligand>
    <ligandPart>
        <name>Fe</name>
        <dbReference type="ChEBI" id="CHEBI:18248"/>
    </ligandPart>
</feature>
<reference evidence="16 17" key="1">
    <citation type="submission" date="2023-11" db="EMBL/GenBank/DDBJ databases">
        <authorList>
            <person name="Okamura Y."/>
        </authorList>
    </citation>
    <scope>NUCLEOTIDE SEQUENCE [LARGE SCALE GENOMIC DNA]</scope>
</reference>
<dbReference type="Gene3D" id="1.10.630.10">
    <property type="entry name" value="Cytochrome P450"/>
    <property type="match status" value="1"/>
</dbReference>
<evidence type="ECO:0000256" key="3">
    <source>
        <dbReference type="ARBA" id="ARBA00004174"/>
    </source>
</evidence>
<dbReference type="CDD" id="cd20628">
    <property type="entry name" value="CYP4"/>
    <property type="match status" value="1"/>
</dbReference>
<evidence type="ECO:0000313" key="17">
    <source>
        <dbReference type="Proteomes" id="UP001497472"/>
    </source>
</evidence>
<evidence type="ECO:0000256" key="15">
    <source>
        <dbReference type="RuleBase" id="RU000461"/>
    </source>
</evidence>
<organism evidence="16 17">
    <name type="scientific">Leptosia nina</name>
    <dbReference type="NCBI Taxonomy" id="320188"/>
    <lineage>
        <taxon>Eukaryota</taxon>
        <taxon>Metazoa</taxon>
        <taxon>Ecdysozoa</taxon>
        <taxon>Arthropoda</taxon>
        <taxon>Hexapoda</taxon>
        <taxon>Insecta</taxon>
        <taxon>Pterygota</taxon>
        <taxon>Neoptera</taxon>
        <taxon>Endopterygota</taxon>
        <taxon>Lepidoptera</taxon>
        <taxon>Glossata</taxon>
        <taxon>Ditrysia</taxon>
        <taxon>Papilionoidea</taxon>
        <taxon>Pieridae</taxon>
        <taxon>Pierinae</taxon>
        <taxon>Leptosia</taxon>
    </lineage>
</organism>
<keyword evidence="10 15" id="KW-0560">Oxidoreductase</keyword>
<dbReference type="PANTHER" id="PTHR24291:SF189">
    <property type="entry name" value="CYTOCHROME P450 4C3-RELATED"/>
    <property type="match status" value="1"/>
</dbReference>
<dbReference type="InterPro" id="IPR050196">
    <property type="entry name" value="Cytochrome_P450_Monoox"/>
</dbReference>
<evidence type="ECO:0000256" key="10">
    <source>
        <dbReference type="ARBA" id="ARBA00023002"/>
    </source>
</evidence>
<keyword evidence="12 15" id="KW-0503">Monooxygenase</keyword>
<evidence type="ECO:0000256" key="11">
    <source>
        <dbReference type="ARBA" id="ARBA00023004"/>
    </source>
</evidence>
<gene>
    <name evidence="16" type="ORF">LNINA_LOCUS12500</name>
</gene>
<dbReference type="PANTHER" id="PTHR24291">
    <property type="entry name" value="CYTOCHROME P450 FAMILY 4"/>
    <property type="match status" value="1"/>
</dbReference>
<evidence type="ECO:0000256" key="2">
    <source>
        <dbReference type="ARBA" id="ARBA00003690"/>
    </source>
</evidence>
<sequence>MILYLFVAVGLLWFVLFRLRRQRLYELANQAPRPEGELPLIGLAHHFLGDTEGIMKSLQQLSYASIKSGGIIRGWLGHILYFLVVDPVDLEMVLKTCMEKDDLHRFIRHVIGNGGIFAPVSIWRRRRKILLPAFSPKIVETFVEVFSEQSEKMAKKLNVAADSGQFSLWPFLSSYTLDSVCETAMGVKMGAQENSDLPFLTRMNTLLNVVCERIFKLWLQPEWAFRVFPQYSVQKHCIDVLHGFTDDVIKRKRTELKNEKQCQPEADKNFDLENYRRKSFLDLLISFSGGERGYTDVELREEVLTLTVAGTDTSAVAIGNTLKLLAKYPKFQERLFAEIQEVFGDSDRPLVKEDLNNLKFLDRVVKETLRLFPPVPFVIRKVLTDTKLPSGYILPAGSGVVVSIWGVHRDPKYWGPDAENFDPDRFLPERYNIANSCSFMPFSNGPRNCLGYQYALMSIKTAVTGVVRNYRVIGEEEKTPTPHMRVKLDIMMKAVDGYQVALEKRKNLVQ</sequence>
<dbReference type="AlphaFoldDB" id="A0AAV1JYL7"/>
<dbReference type="GO" id="GO:0020037">
    <property type="term" value="F:heme binding"/>
    <property type="evidence" value="ECO:0007669"/>
    <property type="project" value="InterPro"/>
</dbReference>
<dbReference type="GO" id="GO:0005506">
    <property type="term" value="F:iron ion binding"/>
    <property type="evidence" value="ECO:0007669"/>
    <property type="project" value="InterPro"/>
</dbReference>
<keyword evidence="7 14" id="KW-0479">Metal-binding</keyword>
<accession>A0AAV1JYL7</accession>
<evidence type="ECO:0000256" key="1">
    <source>
        <dbReference type="ARBA" id="ARBA00001971"/>
    </source>
</evidence>
<evidence type="ECO:0000313" key="16">
    <source>
        <dbReference type="EMBL" id="CAK1553503.1"/>
    </source>
</evidence>
<comment type="cofactor">
    <cofactor evidence="1 14">
        <name>heme</name>
        <dbReference type="ChEBI" id="CHEBI:30413"/>
    </cofactor>
</comment>
<evidence type="ECO:0000256" key="14">
    <source>
        <dbReference type="PIRSR" id="PIRSR602401-1"/>
    </source>
</evidence>
<dbReference type="GO" id="GO:0016705">
    <property type="term" value="F:oxidoreductase activity, acting on paired donors, with incorporation or reduction of molecular oxygen"/>
    <property type="evidence" value="ECO:0007669"/>
    <property type="project" value="InterPro"/>
</dbReference>